<proteinExistence type="predicted"/>
<keyword evidence="2" id="KW-1185">Reference proteome</keyword>
<comment type="caution">
    <text evidence="1">The sequence shown here is derived from an EMBL/GenBank/DDBJ whole genome shotgun (WGS) entry which is preliminary data.</text>
</comment>
<reference evidence="1 2" key="1">
    <citation type="submission" date="2024-01" db="EMBL/GenBank/DDBJ databases">
        <authorList>
            <person name="Waweru B."/>
        </authorList>
    </citation>
    <scope>NUCLEOTIDE SEQUENCE [LARGE SCALE GENOMIC DNA]</scope>
</reference>
<accession>A0AAV1R7X9</accession>
<evidence type="ECO:0000313" key="2">
    <source>
        <dbReference type="Proteomes" id="UP001314170"/>
    </source>
</evidence>
<evidence type="ECO:0000313" key="1">
    <source>
        <dbReference type="EMBL" id="CAK7329851.1"/>
    </source>
</evidence>
<name>A0AAV1R7X9_9ROSI</name>
<sequence length="142" mass="15738">MTSAIIKDATQLKEASKLGLVAVAEEEGEEELFEIDFEVIDSLPPPQYNWENYFTASGSALLANCLLPIADLSTASTVLFGARSVKGQGLLVLRLYETLRTYGWDGVIENYGDQRRGTRFSSKNTTCDHSLAIKKLFLSRIK</sequence>
<dbReference type="Proteomes" id="UP001314170">
    <property type="component" value="Unassembled WGS sequence"/>
</dbReference>
<protein>
    <submittedName>
        <fullName evidence="1">Uncharacterized protein</fullName>
    </submittedName>
</protein>
<dbReference type="EMBL" id="CAWUPB010000913">
    <property type="protein sequence ID" value="CAK7329851.1"/>
    <property type="molecule type" value="Genomic_DNA"/>
</dbReference>
<dbReference type="AlphaFoldDB" id="A0AAV1R7X9"/>
<gene>
    <name evidence="1" type="ORF">DCAF_LOCUS7615</name>
</gene>
<organism evidence="1 2">
    <name type="scientific">Dovyalis caffra</name>
    <dbReference type="NCBI Taxonomy" id="77055"/>
    <lineage>
        <taxon>Eukaryota</taxon>
        <taxon>Viridiplantae</taxon>
        <taxon>Streptophyta</taxon>
        <taxon>Embryophyta</taxon>
        <taxon>Tracheophyta</taxon>
        <taxon>Spermatophyta</taxon>
        <taxon>Magnoliopsida</taxon>
        <taxon>eudicotyledons</taxon>
        <taxon>Gunneridae</taxon>
        <taxon>Pentapetalae</taxon>
        <taxon>rosids</taxon>
        <taxon>fabids</taxon>
        <taxon>Malpighiales</taxon>
        <taxon>Salicaceae</taxon>
        <taxon>Flacourtieae</taxon>
        <taxon>Dovyalis</taxon>
    </lineage>
</organism>